<proteinExistence type="inferred from homology"/>
<evidence type="ECO:0000256" key="4">
    <source>
        <dbReference type="ARBA" id="ARBA00022692"/>
    </source>
</evidence>
<keyword evidence="6 8" id="KW-0472">Membrane</keyword>
<dbReference type="EMBL" id="JAUCFI010000003">
    <property type="protein sequence ID" value="MDM5283720.1"/>
    <property type="molecule type" value="Genomic_DNA"/>
</dbReference>
<dbReference type="GO" id="GO:0015254">
    <property type="term" value="F:glycerol channel activity"/>
    <property type="evidence" value="ECO:0007669"/>
    <property type="project" value="TreeGrafter"/>
</dbReference>
<dbReference type="SUPFAM" id="SSF81338">
    <property type="entry name" value="Aquaporin-like"/>
    <property type="match status" value="1"/>
</dbReference>
<dbReference type="PANTHER" id="PTHR43829:SF9">
    <property type="entry name" value="AQUAPORIN-9"/>
    <property type="match status" value="1"/>
</dbReference>
<evidence type="ECO:0000256" key="6">
    <source>
        <dbReference type="ARBA" id="ARBA00023136"/>
    </source>
</evidence>
<dbReference type="Gene3D" id="1.20.1080.10">
    <property type="entry name" value="Glycerol uptake facilitator protein"/>
    <property type="match status" value="1"/>
</dbReference>
<dbReference type="PROSITE" id="PS51257">
    <property type="entry name" value="PROKAR_LIPOPROTEIN"/>
    <property type="match status" value="1"/>
</dbReference>
<feature type="transmembrane region" description="Helical" evidence="8">
    <location>
        <begin position="87"/>
        <end position="108"/>
    </location>
</feature>
<comment type="caution">
    <text evidence="9">The sequence shown here is derived from an EMBL/GenBank/DDBJ whole genome shotgun (WGS) entry which is preliminary data.</text>
</comment>
<dbReference type="Proteomes" id="UP001238973">
    <property type="component" value="Unassembled WGS sequence"/>
</dbReference>
<evidence type="ECO:0000256" key="7">
    <source>
        <dbReference type="RuleBase" id="RU000477"/>
    </source>
</evidence>
<comment type="subcellular location">
    <subcellularLocation>
        <location evidence="1">Membrane</location>
        <topology evidence="1">Multi-pass membrane protein</topology>
    </subcellularLocation>
</comment>
<keyword evidence="3 7" id="KW-0813">Transport</keyword>
<feature type="transmembrane region" description="Helical" evidence="8">
    <location>
        <begin position="129"/>
        <end position="154"/>
    </location>
</feature>
<dbReference type="RefSeq" id="WP_289349520.1">
    <property type="nucleotide sequence ID" value="NZ_JAUCFI010000003.1"/>
</dbReference>
<organism evidence="9 10">
    <name type="scientific">Peribacillus frigoritolerans</name>
    <dbReference type="NCBI Taxonomy" id="450367"/>
    <lineage>
        <taxon>Bacteria</taxon>
        <taxon>Bacillati</taxon>
        <taxon>Bacillota</taxon>
        <taxon>Bacilli</taxon>
        <taxon>Bacillales</taxon>
        <taxon>Bacillaceae</taxon>
        <taxon>Peribacillus</taxon>
    </lineage>
</organism>
<dbReference type="InterPro" id="IPR000425">
    <property type="entry name" value="MIP"/>
</dbReference>
<comment type="similarity">
    <text evidence="2 7">Belongs to the MIP/aquaporin (TC 1.A.8) family.</text>
</comment>
<feature type="transmembrane region" description="Helical" evidence="8">
    <location>
        <begin position="12"/>
        <end position="34"/>
    </location>
</feature>
<reference evidence="9" key="1">
    <citation type="submission" date="2023-06" db="EMBL/GenBank/DDBJ databases">
        <title>Comparative genomics of Bacillaceae isolates and their secondary metabolite potential.</title>
        <authorList>
            <person name="Song L."/>
            <person name="Nielsen L.J."/>
            <person name="Mohite O."/>
            <person name="Xu X."/>
            <person name="Weber T."/>
            <person name="Kovacs A.T."/>
        </authorList>
    </citation>
    <scope>NUCLEOTIDE SEQUENCE</scope>
    <source>
        <strain evidence="9">G1S1</strain>
    </source>
</reference>
<name>A0AAJ1VBR1_9BACI</name>
<evidence type="ECO:0000256" key="2">
    <source>
        <dbReference type="ARBA" id="ARBA00006175"/>
    </source>
</evidence>
<evidence type="ECO:0000256" key="5">
    <source>
        <dbReference type="ARBA" id="ARBA00022989"/>
    </source>
</evidence>
<dbReference type="PANTHER" id="PTHR43829">
    <property type="entry name" value="AQUAPORIN OR AQUAGLYCEROPORIN RELATED"/>
    <property type="match status" value="1"/>
</dbReference>
<sequence>MYPIKALKGELIAEFIGCFILIFFGVGCVAALVLNEAQYTIWGLAIIWGIAVSLALYLTAAISGAHINPAVTLLLAIYHKFSWAKVIPYMFAQIAGTFTGAALVYGLYHNGFLHYDDKRNHSWECRKSTFGKYLFTFPAPYLNHFQAALVLWYVNWGH</sequence>
<keyword evidence="4 7" id="KW-0812">Transmembrane</keyword>
<gene>
    <name evidence="9" type="ORF">QUF85_10420</name>
</gene>
<protein>
    <submittedName>
        <fullName evidence="9">Aquaporin</fullName>
    </submittedName>
</protein>
<keyword evidence="5 8" id="KW-1133">Transmembrane helix</keyword>
<dbReference type="AlphaFoldDB" id="A0AAJ1VBR1"/>
<evidence type="ECO:0000313" key="9">
    <source>
        <dbReference type="EMBL" id="MDM5283720.1"/>
    </source>
</evidence>
<accession>A0AAJ1VBR1</accession>
<evidence type="ECO:0000256" key="3">
    <source>
        <dbReference type="ARBA" id="ARBA00022448"/>
    </source>
</evidence>
<dbReference type="GO" id="GO:0005886">
    <property type="term" value="C:plasma membrane"/>
    <property type="evidence" value="ECO:0007669"/>
    <property type="project" value="TreeGrafter"/>
</dbReference>
<dbReference type="InterPro" id="IPR050363">
    <property type="entry name" value="MIP/Aquaporin"/>
</dbReference>
<evidence type="ECO:0000256" key="8">
    <source>
        <dbReference type="SAM" id="Phobius"/>
    </source>
</evidence>
<dbReference type="Pfam" id="PF00230">
    <property type="entry name" value="MIP"/>
    <property type="match status" value="1"/>
</dbReference>
<dbReference type="InterPro" id="IPR023271">
    <property type="entry name" value="Aquaporin-like"/>
</dbReference>
<evidence type="ECO:0000256" key="1">
    <source>
        <dbReference type="ARBA" id="ARBA00004141"/>
    </source>
</evidence>
<dbReference type="PRINTS" id="PR00783">
    <property type="entry name" value="MINTRINSICP"/>
</dbReference>
<feature type="transmembrane region" description="Helical" evidence="8">
    <location>
        <begin position="41"/>
        <end position="67"/>
    </location>
</feature>
<evidence type="ECO:0000313" key="10">
    <source>
        <dbReference type="Proteomes" id="UP001238973"/>
    </source>
</evidence>